<proteinExistence type="predicted"/>
<evidence type="ECO:0000313" key="1">
    <source>
        <dbReference type="EMBL" id="XDQ27737.1"/>
    </source>
</evidence>
<dbReference type="AlphaFoldDB" id="A0AB39PBB4"/>
<reference evidence="1" key="1">
    <citation type="submission" date="2024-07" db="EMBL/GenBank/DDBJ databases">
        <authorList>
            <person name="Yu S.T."/>
        </authorList>
    </citation>
    <scope>NUCLEOTIDE SEQUENCE</scope>
    <source>
        <strain evidence="1">R21</strain>
    </source>
</reference>
<dbReference type="EMBL" id="CP163435">
    <property type="protein sequence ID" value="XDQ27737.1"/>
    <property type="molecule type" value="Genomic_DNA"/>
</dbReference>
<gene>
    <name evidence="1" type="ORF">AB5J56_24900</name>
</gene>
<dbReference type="RefSeq" id="WP_369235108.1">
    <property type="nucleotide sequence ID" value="NZ_CP163435.1"/>
</dbReference>
<sequence length="157" mass="16779">MTSLSNFGTIDGYMSNLGGIVKRILTTAAGVASSAALIGIITATPAAAQDVDRWCSTTGASGGIIVYNYNQPEYTVALTMNAYDALADDHHVSVRLLTKNYAGTIKYWPWHANYHGVGTNLNWDTTATNNTGIHDVGVQIARFEGSTLLNSCTDWTS</sequence>
<protein>
    <submittedName>
        <fullName evidence="1">Uncharacterized protein</fullName>
    </submittedName>
</protein>
<name>A0AB39PBB4_9ACTN</name>
<accession>A0AB39PBB4</accession>
<organism evidence="1">
    <name type="scientific">Streptomyces sp. R21</name>
    <dbReference type="NCBI Taxonomy" id="3238627"/>
    <lineage>
        <taxon>Bacteria</taxon>
        <taxon>Bacillati</taxon>
        <taxon>Actinomycetota</taxon>
        <taxon>Actinomycetes</taxon>
        <taxon>Kitasatosporales</taxon>
        <taxon>Streptomycetaceae</taxon>
        <taxon>Streptomyces</taxon>
    </lineage>
</organism>